<dbReference type="PROSITE" id="PS50977">
    <property type="entry name" value="HTH_TETR_2"/>
    <property type="match status" value="1"/>
</dbReference>
<dbReference type="InterPro" id="IPR039532">
    <property type="entry name" value="TetR_C_Firmicutes"/>
</dbReference>
<dbReference type="OrthoDB" id="9810250at2"/>
<evidence type="ECO:0000259" key="3">
    <source>
        <dbReference type="PROSITE" id="PS50977"/>
    </source>
</evidence>
<dbReference type="InterPro" id="IPR001647">
    <property type="entry name" value="HTH_TetR"/>
</dbReference>
<keyword evidence="5" id="KW-1185">Reference proteome</keyword>
<dbReference type="InterPro" id="IPR050624">
    <property type="entry name" value="HTH-type_Tx_Regulator"/>
</dbReference>
<accession>A0A2V1N0A9</accession>
<dbReference type="InterPro" id="IPR009057">
    <property type="entry name" value="Homeodomain-like_sf"/>
</dbReference>
<reference evidence="4 5" key="1">
    <citation type="journal article" date="2018" name="Int. J. Syst. Evol. Microbiol.">
        <title>Lactobacillus bambusae sp. nov., isolated from a traditional fermented Ma-bamboo shoots of Taiwan.</title>
        <authorList>
            <person name="Wang L.-T."/>
        </authorList>
    </citation>
    <scope>NUCLEOTIDE SEQUENCE [LARGE SCALE GENOMIC DNA]</scope>
    <source>
        <strain evidence="4 5">BS-W1</strain>
    </source>
</reference>
<dbReference type="PANTHER" id="PTHR43479:SF11">
    <property type="entry name" value="ACREF_ENVCD OPERON REPRESSOR-RELATED"/>
    <property type="match status" value="1"/>
</dbReference>
<evidence type="ECO:0000313" key="5">
    <source>
        <dbReference type="Proteomes" id="UP000245080"/>
    </source>
</evidence>
<gene>
    <name evidence="4" type="ORF">DCM90_05885</name>
</gene>
<comment type="caution">
    <text evidence="4">The sequence shown here is derived from an EMBL/GenBank/DDBJ whole genome shotgun (WGS) entry which is preliminary data.</text>
</comment>
<dbReference type="Proteomes" id="UP000245080">
    <property type="component" value="Unassembled WGS sequence"/>
</dbReference>
<dbReference type="EMBL" id="QCXQ01000002">
    <property type="protein sequence ID" value="PWG00453.1"/>
    <property type="molecule type" value="Genomic_DNA"/>
</dbReference>
<evidence type="ECO:0000313" key="4">
    <source>
        <dbReference type="EMBL" id="PWG00453.1"/>
    </source>
</evidence>
<sequence>MTKRTELTQESLLGAIERLLQEKSLDDITVSELTRVAGISRMTFYRSYRNLVEVLEVEVKRLLVEFQQTIEYQDNYHYILQMVMFFQRHSPFIKVLIRANQLDLLRVNIYQVMNELSHGKPILTGLSEREVKYYVEYHTAGLMNVIIDWISHDQPESPEALARFLDRNAQ</sequence>
<keyword evidence="1 2" id="KW-0238">DNA-binding</keyword>
<organism evidence="4 5">
    <name type="scientific">Levilactobacillus bambusae</name>
    <dbReference type="NCBI Taxonomy" id="2024736"/>
    <lineage>
        <taxon>Bacteria</taxon>
        <taxon>Bacillati</taxon>
        <taxon>Bacillota</taxon>
        <taxon>Bacilli</taxon>
        <taxon>Lactobacillales</taxon>
        <taxon>Lactobacillaceae</taxon>
        <taxon>Levilactobacillus</taxon>
    </lineage>
</organism>
<dbReference type="Pfam" id="PF14278">
    <property type="entry name" value="TetR_C_8"/>
    <property type="match status" value="1"/>
</dbReference>
<dbReference type="Gene3D" id="1.10.357.10">
    <property type="entry name" value="Tetracycline Repressor, domain 2"/>
    <property type="match status" value="1"/>
</dbReference>
<dbReference type="RefSeq" id="WP_109250401.1">
    <property type="nucleotide sequence ID" value="NZ_QCXQ01000002.1"/>
</dbReference>
<proteinExistence type="predicted"/>
<protein>
    <recommendedName>
        <fullName evidence="3">HTH tetR-type domain-containing protein</fullName>
    </recommendedName>
</protein>
<name>A0A2V1N0A9_9LACO</name>
<dbReference type="PANTHER" id="PTHR43479">
    <property type="entry name" value="ACREF/ENVCD OPERON REPRESSOR-RELATED"/>
    <property type="match status" value="1"/>
</dbReference>
<evidence type="ECO:0000256" key="1">
    <source>
        <dbReference type="ARBA" id="ARBA00023125"/>
    </source>
</evidence>
<dbReference type="SUPFAM" id="SSF46689">
    <property type="entry name" value="Homeodomain-like"/>
    <property type="match status" value="1"/>
</dbReference>
<evidence type="ECO:0000256" key="2">
    <source>
        <dbReference type="PROSITE-ProRule" id="PRU00335"/>
    </source>
</evidence>
<feature type="DNA-binding region" description="H-T-H motif" evidence="2">
    <location>
        <begin position="29"/>
        <end position="48"/>
    </location>
</feature>
<feature type="domain" description="HTH tetR-type" evidence="3">
    <location>
        <begin position="6"/>
        <end position="66"/>
    </location>
</feature>
<dbReference type="GO" id="GO:0003677">
    <property type="term" value="F:DNA binding"/>
    <property type="evidence" value="ECO:0007669"/>
    <property type="project" value="UniProtKB-UniRule"/>
</dbReference>
<dbReference type="AlphaFoldDB" id="A0A2V1N0A9"/>